<dbReference type="InterPro" id="IPR038282">
    <property type="entry name" value="DUF2267_sf"/>
</dbReference>
<dbReference type="Pfam" id="PF10025">
    <property type="entry name" value="DUF2267"/>
    <property type="match status" value="1"/>
</dbReference>
<name>A0ABS7RP66_9ACTN</name>
<sequence>MSTTEVTLIEQSSQKTRLWLDELAQELGRPGDQKYALRVLRGFLHTLRDRLPVPETAHLSAQLPEFLRGVFYEGWRPTSAPQRYHDLDAFLERLARTALLAGDTEAAYAAEAVARVLRRHLDLGELHKVRAVLPRGIAALLSDTETENATEPEERHVPQ</sequence>
<evidence type="ECO:0000313" key="2">
    <source>
        <dbReference type="Proteomes" id="UP000754710"/>
    </source>
</evidence>
<keyword evidence="2" id="KW-1185">Reference proteome</keyword>
<dbReference type="EMBL" id="JAIEZQ010000002">
    <property type="protein sequence ID" value="MBY9076302.1"/>
    <property type="molecule type" value="Genomic_DNA"/>
</dbReference>
<organism evidence="1 2">
    <name type="scientific">Nocardioides jiangsuensis</name>
    <dbReference type="NCBI Taxonomy" id="2866161"/>
    <lineage>
        <taxon>Bacteria</taxon>
        <taxon>Bacillati</taxon>
        <taxon>Actinomycetota</taxon>
        <taxon>Actinomycetes</taxon>
        <taxon>Propionibacteriales</taxon>
        <taxon>Nocardioidaceae</taxon>
        <taxon>Nocardioides</taxon>
    </lineage>
</organism>
<dbReference type="Proteomes" id="UP000754710">
    <property type="component" value="Unassembled WGS sequence"/>
</dbReference>
<dbReference type="RefSeq" id="WP_221025959.1">
    <property type="nucleotide sequence ID" value="NZ_JAIEZQ010000002.1"/>
</dbReference>
<reference evidence="1 2" key="1">
    <citation type="submission" date="2021-08" db="EMBL/GenBank/DDBJ databases">
        <title>Nocardioides bacterium WL0053 sp. nov., isolated from the sediment.</title>
        <authorList>
            <person name="Wang L."/>
            <person name="Zhang D."/>
            <person name="Zhang A."/>
        </authorList>
    </citation>
    <scope>NUCLEOTIDE SEQUENCE [LARGE SCALE GENOMIC DNA]</scope>
    <source>
        <strain evidence="1 2">WL0053</strain>
    </source>
</reference>
<protein>
    <submittedName>
        <fullName evidence="1">DUF2267 domain-containing protein</fullName>
    </submittedName>
</protein>
<accession>A0ABS7RP66</accession>
<dbReference type="InterPro" id="IPR018727">
    <property type="entry name" value="DUF2267"/>
</dbReference>
<dbReference type="Gene3D" id="1.10.490.110">
    <property type="entry name" value="Uncharacterized conserved protein DUF2267"/>
    <property type="match status" value="1"/>
</dbReference>
<comment type="caution">
    <text evidence="1">The sequence shown here is derived from an EMBL/GenBank/DDBJ whole genome shotgun (WGS) entry which is preliminary data.</text>
</comment>
<proteinExistence type="predicted"/>
<evidence type="ECO:0000313" key="1">
    <source>
        <dbReference type="EMBL" id="MBY9076302.1"/>
    </source>
</evidence>
<gene>
    <name evidence="1" type="ORF">K1X13_15825</name>
</gene>